<reference evidence="2" key="1">
    <citation type="submission" date="2020-12" db="EMBL/GenBank/DDBJ databases">
        <title>Metabolic potential, ecology and presence of endohyphal bacteria is reflected in genomic diversity of Mucoromycotina.</title>
        <authorList>
            <person name="Muszewska A."/>
            <person name="Okrasinska A."/>
            <person name="Steczkiewicz K."/>
            <person name="Drgas O."/>
            <person name="Orlowska M."/>
            <person name="Perlinska-Lenart U."/>
            <person name="Aleksandrzak-Piekarczyk T."/>
            <person name="Szatraj K."/>
            <person name="Zielenkiewicz U."/>
            <person name="Pilsyk S."/>
            <person name="Malc E."/>
            <person name="Mieczkowski P."/>
            <person name="Kruszewska J.S."/>
            <person name="Biernat P."/>
            <person name="Pawlowska J."/>
        </authorList>
    </citation>
    <scope>NUCLEOTIDE SEQUENCE</scope>
    <source>
        <strain evidence="2">WA0000017839</strain>
    </source>
</reference>
<dbReference type="SUPFAM" id="SSF143447">
    <property type="entry name" value="AMMECR1-like"/>
    <property type="match status" value="1"/>
</dbReference>
<dbReference type="PANTHER" id="PTHR13016">
    <property type="entry name" value="AMMECR1 HOMOLOG"/>
    <property type="match status" value="1"/>
</dbReference>
<dbReference type="InterPro" id="IPR023473">
    <property type="entry name" value="AMMECR1"/>
</dbReference>
<evidence type="ECO:0000259" key="1">
    <source>
        <dbReference type="PROSITE" id="PS51112"/>
    </source>
</evidence>
<evidence type="ECO:0000313" key="3">
    <source>
        <dbReference type="Proteomes" id="UP000603453"/>
    </source>
</evidence>
<protein>
    <recommendedName>
        <fullName evidence="1">AMMECR1 domain-containing protein</fullName>
    </recommendedName>
</protein>
<dbReference type="EMBL" id="JAEPRD010000243">
    <property type="protein sequence ID" value="KAG2193223.1"/>
    <property type="molecule type" value="Genomic_DNA"/>
</dbReference>
<proteinExistence type="predicted"/>
<feature type="domain" description="AMMECR1" evidence="1">
    <location>
        <begin position="1"/>
        <end position="191"/>
    </location>
</feature>
<dbReference type="PANTHER" id="PTHR13016:SF0">
    <property type="entry name" value="AMME SYNDROME CANDIDATE GENE 1 PROTEIN"/>
    <property type="match status" value="1"/>
</dbReference>
<comment type="caution">
    <text evidence="2">The sequence shown here is derived from an EMBL/GenBank/DDBJ whole genome shotgun (WGS) entry which is preliminary data.</text>
</comment>
<organism evidence="2 3">
    <name type="scientific">Mucor saturninus</name>
    <dbReference type="NCBI Taxonomy" id="64648"/>
    <lineage>
        <taxon>Eukaryota</taxon>
        <taxon>Fungi</taxon>
        <taxon>Fungi incertae sedis</taxon>
        <taxon>Mucoromycota</taxon>
        <taxon>Mucoromycotina</taxon>
        <taxon>Mucoromycetes</taxon>
        <taxon>Mucorales</taxon>
        <taxon>Mucorineae</taxon>
        <taxon>Mucoraceae</taxon>
        <taxon>Mucor</taxon>
    </lineage>
</organism>
<dbReference type="NCBIfam" id="TIGR00296">
    <property type="entry name" value="TIGR00296 family protein"/>
    <property type="match status" value="1"/>
</dbReference>
<keyword evidence="3" id="KW-1185">Reference proteome</keyword>
<name>A0A8H7UV61_9FUNG</name>
<dbReference type="AlphaFoldDB" id="A0A8H7UV61"/>
<gene>
    <name evidence="2" type="ORF">INT47_010698</name>
</gene>
<evidence type="ECO:0000313" key="2">
    <source>
        <dbReference type="EMBL" id="KAG2193223.1"/>
    </source>
</evidence>
<dbReference type="Proteomes" id="UP000603453">
    <property type="component" value="Unassembled WGS sequence"/>
</dbReference>
<dbReference type="Gene3D" id="3.30.700.20">
    <property type="entry name" value="Hypothetical protein ph0010, domain 1"/>
    <property type="match status" value="1"/>
</dbReference>
<dbReference type="Pfam" id="PF01871">
    <property type="entry name" value="AMMECR1"/>
    <property type="match status" value="1"/>
</dbReference>
<dbReference type="PROSITE" id="PS51112">
    <property type="entry name" value="AMMECR1"/>
    <property type="match status" value="1"/>
</dbReference>
<dbReference type="InterPro" id="IPR027485">
    <property type="entry name" value="AMMECR1_N"/>
</dbReference>
<sequence length="191" mass="22067">MTSVVTEEHVQFCFKVLIAHLEKKPDPKPNFPNDPYPLFVTWHKKTRDGELHLRGCIGSFTPLALHGGLRKYALISALQDRRFSPITLEEIPHLTCAVSLLTNFEVAKDYLDWEIGKHGIWIEFIQLNGQKETATYLPEVMVEQQWTKEEAIQSLLRKGHFAGQITKEYCQKAIVLTRYQSQKLEQPYKGD</sequence>
<dbReference type="InterPro" id="IPR036071">
    <property type="entry name" value="AMMECR1_dom_sf"/>
</dbReference>
<accession>A0A8H7UV61</accession>
<dbReference type="OrthoDB" id="24630at2759"/>
<dbReference type="InterPro" id="IPR002733">
    <property type="entry name" value="AMMECR1_domain"/>
</dbReference>